<proteinExistence type="predicted"/>
<name>X0UP05_9ZZZZ</name>
<dbReference type="EMBL" id="BARS01012793">
    <property type="protein sequence ID" value="GAF90240.1"/>
    <property type="molecule type" value="Genomic_DNA"/>
</dbReference>
<evidence type="ECO:0000313" key="1">
    <source>
        <dbReference type="EMBL" id="GAF90240.1"/>
    </source>
</evidence>
<dbReference type="AlphaFoldDB" id="X0UP05"/>
<protein>
    <submittedName>
        <fullName evidence="1">Uncharacterized protein</fullName>
    </submittedName>
</protein>
<organism evidence="1">
    <name type="scientific">marine sediment metagenome</name>
    <dbReference type="NCBI Taxonomy" id="412755"/>
    <lineage>
        <taxon>unclassified sequences</taxon>
        <taxon>metagenomes</taxon>
        <taxon>ecological metagenomes</taxon>
    </lineage>
</organism>
<gene>
    <name evidence="1" type="ORF">S01H1_22603</name>
</gene>
<sequence>MPRSGGVTRALTGNLHGGGHALINFGLINGVNIQSHATRHQLAGPDAINIGGLSGVTADAQKSNYYKNSLLVALRRGANFINTGTVTWTLTDDPGNNRVGIEATATGLALTLVVQKNDAAVGSQPAINFRDGGGITWGVVDDGGSNRVNISGTISYPIPFINFLKAAVLVGSRPTLNWTDTPTVKVTAARANSGL</sequence>
<accession>X0UP05</accession>
<feature type="non-terminal residue" evidence="1">
    <location>
        <position position="195"/>
    </location>
</feature>
<reference evidence="1" key="1">
    <citation type="journal article" date="2014" name="Front. Microbiol.">
        <title>High frequency of phylogenetically diverse reductive dehalogenase-homologous genes in deep subseafloor sedimentary metagenomes.</title>
        <authorList>
            <person name="Kawai M."/>
            <person name="Futagami T."/>
            <person name="Toyoda A."/>
            <person name="Takaki Y."/>
            <person name="Nishi S."/>
            <person name="Hori S."/>
            <person name="Arai W."/>
            <person name="Tsubouchi T."/>
            <person name="Morono Y."/>
            <person name="Uchiyama I."/>
            <person name="Ito T."/>
            <person name="Fujiyama A."/>
            <person name="Inagaki F."/>
            <person name="Takami H."/>
        </authorList>
    </citation>
    <scope>NUCLEOTIDE SEQUENCE</scope>
    <source>
        <strain evidence="1">Expedition CK06-06</strain>
    </source>
</reference>
<comment type="caution">
    <text evidence="1">The sequence shown here is derived from an EMBL/GenBank/DDBJ whole genome shotgun (WGS) entry which is preliminary data.</text>
</comment>